<evidence type="ECO:0000259" key="4">
    <source>
        <dbReference type="PROSITE" id="PS50075"/>
    </source>
</evidence>
<dbReference type="CDD" id="cd05930">
    <property type="entry name" value="A_NRPS"/>
    <property type="match status" value="5"/>
</dbReference>
<feature type="domain" description="Carrier" evidence="4">
    <location>
        <begin position="7395"/>
        <end position="7469"/>
    </location>
</feature>
<dbReference type="Pfam" id="PF13193">
    <property type="entry name" value="AMP-binding_C"/>
    <property type="match status" value="7"/>
</dbReference>
<dbReference type="SUPFAM" id="SSF47336">
    <property type="entry name" value="ACP-like"/>
    <property type="match status" value="7"/>
</dbReference>
<dbReference type="PANTHER" id="PTHR45527">
    <property type="entry name" value="NONRIBOSOMAL PEPTIDE SYNTHETASE"/>
    <property type="match status" value="1"/>
</dbReference>
<proteinExistence type="predicted"/>
<feature type="domain" description="Carrier" evidence="4">
    <location>
        <begin position="4201"/>
        <end position="4275"/>
    </location>
</feature>
<keyword evidence="6" id="KW-1185">Reference proteome</keyword>
<keyword evidence="2" id="KW-0596">Phosphopantetheine</keyword>
<reference evidence="5 6" key="1">
    <citation type="submission" date="2022-05" db="EMBL/GenBank/DDBJ databases">
        <authorList>
            <person name="Zhou X."/>
            <person name="Li K."/>
            <person name="Man Y."/>
        </authorList>
    </citation>
    <scope>NUCLEOTIDE SEQUENCE [LARGE SCALE GENOMIC DNA]</scope>
    <source>
        <strain evidence="5 6">MS405</strain>
    </source>
</reference>
<evidence type="ECO:0000313" key="5">
    <source>
        <dbReference type="EMBL" id="UQT55745.1"/>
    </source>
</evidence>
<dbReference type="InterPro" id="IPR012338">
    <property type="entry name" value="Beta-lactam/transpept-like"/>
</dbReference>
<dbReference type="CDD" id="cd17643">
    <property type="entry name" value="A_NRPS_Cytc1-like"/>
    <property type="match status" value="2"/>
</dbReference>
<dbReference type="InterPro" id="IPR000873">
    <property type="entry name" value="AMP-dep_synth/lig_dom"/>
</dbReference>
<dbReference type="RefSeq" id="WP_249587233.1">
    <property type="nucleotide sequence ID" value="NZ_BAAAQL010000008.1"/>
</dbReference>
<dbReference type="SUPFAM" id="SSF56601">
    <property type="entry name" value="beta-lactamase/transpeptidase-like"/>
    <property type="match status" value="1"/>
</dbReference>
<dbReference type="Gene3D" id="3.40.50.12780">
    <property type="entry name" value="N-terminal domain of ligase-like"/>
    <property type="match status" value="2"/>
</dbReference>
<protein>
    <submittedName>
        <fullName evidence="5">Non-ribosomal peptide synthase/polyketide synthase</fullName>
    </submittedName>
</protein>
<feature type="domain" description="Carrier" evidence="4">
    <location>
        <begin position="5269"/>
        <end position="5343"/>
    </location>
</feature>
<dbReference type="Gene3D" id="3.30.300.30">
    <property type="match status" value="7"/>
</dbReference>
<dbReference type="InterPro" id="IPR001466">
    <property type="entry name" value="Beta-lactam-related"/>
</dbReference>
<gene>
    <name evidence="5" type="ORF">M4V62_11900</name>
</gene>
<dbReference type="InterPro" id="IPR045851">
    <property type="entry name" value="AMP-bd_C_sf"/>
</dbReference>
<dbReference type="Gene3D" id="1.10.1200.10">
    <property type="entry name" value="ACP-like"/>
    <property type="match status" value="6"/>
</dbReference>
<evidence type="ECO:0000256" key="2">
    <source>
        <dbReference type="ARBA" id="ARBA00022450"/>
    </source>
</evidence>
<dbReference type="NCBIfam" id="TIGR01733">
    <property type="entry name" value="AA-adenyl-dom"/>
    <property type="match status" value="7"/>
</dbReference>
<name>A0ABY4PQS5_9ACTN</name>
<dbReference type="Pfam" id="PF00144">
    <property type="entry name" value="Beta-lactamase"/>
    <property type="match status" value="1"/>
</dbReference>
<evidence type="ECO:0000256" key="3">
    <source>
        <dbReference type="ARBA" id="ARBA00022553"/>
    </source>
</evidence>
<accession>A0ABY4PQS5</accession>
<keyword evidence="3" id="KW-0597">Phosphoprotein</keyword>
<dbReference type="SMART" id="SM00823">
    <property type="entry name" value="PKS_PP"/>
    <property type="match status" value="7"/>
</dbReference>
<dbReference type="Proteomes" id="UP000829992">
    <property type="component" value="Chromosome"/>
</dbReference>
<sequence>MSTEDSMQHSSDAVRDELLRRRLSGRGGRRRSGIGRADRTGPLVLSHGQQQMWFLNRLDPNSTEYLVPLAFRLRGRLDTEALQRAWWAVLARHEILRTRYAMADGRPVQVVDGPVDVPLVPQDLTDLPADEREAHAAALVARYLDEPFQLEHDWPVRARLLRLASDDHLLTVVFHHIACDAWSNRLFATELSALYAAFTDEADATLPPLAVQYADYAQWQRQEVSGAALERQLSYWRDQLVGIRPLDLPADRPRPAVREHDGAEVTFPLPDEVAPRVRDLAARHDTTPFVVFLTALQALVSRYTGDNDVVVGTVASGRTRPELQNVFGYCINTLAMRATWDDSTSFGELVDKGRQSLIDAYDHQAVPFAQLVAELQPERDLSRTPLYQVAFTFHESDREGGFTLPGMDVTPYGASGSVAKCDLELRVGENADGSYETRLTYATALFDETTVRRMASHFVRLLDQATRTPDAAVTAFDLLDTDELAVVLGAGPAPVVGSSCRPLHEVFEERVRETPEAVAVVAGDVELSYGEVNERANRLAHVLRDAGVGAESLVGVCLERGADLVPSLLGVLKAGGGYVPLDPVNPAERLRFVLADAGASVLVTSAELDRTVEFAGRVVVLDGADAEVIAQAPAGNPAPVSEASNTAYVIYTSGSTGRPKGVVVPHSNVVRLVETAHEHFAFDASDVFSLFHSFAFDVSVFEMWGALLFGGSIVVVEREVTRSPEDFLDLLVERGVTVLSQTPTAFRSLVVAAGAGDERVERLSLRAVVFAGEKLEMPELTPWVERLGLDRPVLVNMYGITETTVHTTYHRVAEADLEPAGGNPVGRPLDDLRVYLLDRSGRLVPVGVPGEIHVAGPGVARGYLNRPELTAERFVPDPFGGTGARLYRSGDLAVRRSDGSLDFLGRIDDQVKIRGFRIELGEIEVALAGQDGVREAVVVTRESASGDRSLVGYVVPQAGVTVDVAAVRAGLGRLLPAYMVPSAVVVLDALPLTVNGKLDKRELPAPDEDAFAHAEFVAPRTPAEERIAGVWRDVLGVEKVGVQDSFFDLGGDSIRAVALVGDLRAQGVDVAVRDVFAQRTVAALAELVRDRGELDAAAQRFVAPFELVDDETRALLPDDVVDAYPLTQIQAGMVVEMLADTGQNNYHNVSSFRIRDTRTFLPDAFRAAVERVVARHEVLRTSIHLTDLPVPLQMVHADAELPVAMGDLTDLAPEGREAALRAYIAEERSKPFDLGTPSLMRFGVHLTGDGGWWLSVTECHPILEGWSHHSLLMEVLTCYRQYADGTELDPYDLPDVRFADTVAAELASLASEEDPAYWRGVVGGGEKVSLPTGWGDEPTGPRTKHQVGIGWGDLEDGLRALASRAGASLKSVMMSAHVKVMSQLTDAETFHTGLVYDVRPEVLGADRVHGMYLNTLPFPADRTAGTWLDLVRQVFAREVETWSHRRYPLPAIQRDSGGTQRLIDIFFNYQDFRQVDVDLVDGTVGFDDSPTEFPLTVSSRNQHVYLTADSWTLSRANAERIAGMYRAVLAAMAHEADGDARATYLPAGERHALTGAWATNPGPLPGRTVREAFETQADATPDATAVSVDGTTISYAELDARANRYAHHLRSLGVGPESVVAVLLDRGPELLAVLLGVWKAGGAYLPLDAVFPDERIGHMLADARAVVTVTQETHAERVSAVSDRPTVLVDRDRHLVDACPAERPGTPAGPDILDTLAYMIYTSGSTGLSKGVLVTHGGLANHVEWAVGELAARGTGGAPLFSSIAFDLVVPNLWVPLVVGQTVHLLPHDLDLGELGRHVAAAGPYSFIKLTPAHLDILNQQLTAEQAAGLTSVLVVAGEALTRRVVQGWRDLAPDTPLINEYGPTEASVGTCVHPVEGPLHTDVVPIGSPLPNVRMHVLDPYCEPVPVGVPGELYVGGTGVARGYAGRPELTADKFVPDPFGEPGARLYRTGDLVRVLPGGVVDFIGRTDGQVKIRGYRVELGEIEAALTQLPEVDEARVLLREDTPGERQLVAYLVPAGDGTPEPGTLRAALSRTLPDYMVPYAFVDVDTMPLNANGKLDVPALPAPGTDAFAQVRHIAPRTPLEERVAAVWRDALPSAAAGVEDDFFEVGGDSIRAVALVGKLRADGFDIAVRDVFDRRTIAGVCELISGRGELEAGRTAGVAPFAMISAEDRARLPESVVDAYPLSQNQTGMLVETLVDGGQNNYHNVNVYRVHDDRTFVFSLFRQAVQAVTARHDVLRTSVHLNGFSEPMQLVHADAEVSCVSKDLRDLDEQARDEALKAYVTAERMDPFDLRVAFPLLRVAAHVVDDATWYCAFTQSHAILDGWSNQLLLKDIVQTYRALRDGTDPVPQAAPLVRLADSVAAERAALASDEDRAYWRDVVADHARTAVPATWHGDLSAPAEVVHAVVDYRDLDGALREAAAAARVSLKSVIVAAHVKVMSQLTDEQAFHTGLVTHSRPEAAGADQILGTFLNTLPFPAERPTGTWRELVRKVSDREIETWSHRHFPMPAIPRELGSGRLVDIFFSYLDFHRLDSVDAEEGAGLNDSPTEFGLSVSALGGLITLRSNTHVLSRANGERLVAMYRGVLAAMAADFDGDAGAVFLPAGEGAWLLDAGQGESAQVPLRSVLDRFEEQVGRTPDAAAVVHGGDVVSYAALDVRANRIAHRLRELGVGAESAVGVLLDRCTDLPAVLLGVWKAGGAYVPVDPKAPDERTRYALSDAAVSVLVTDSALVESVAGAVAAPCLLLDRESEGIDALPATAPSRVTDLDQLAYVIYTSGSTGRPKGVQTTQRGLANYLDWSVAGYLSEGGGGAPLFSSVAFDVVVTTLYAPLITGRPLHILPADADLSELGELLRAQGPYDFIKLTPSHLDLLLPQLADAGEGVVPLARTLIPGGDALSRESASRWSGLFGGARVINEYGPTEITVGNSFFPASEPFEGEILPIGRPIPGTSMYVLDGEMRLVPVGVTGEVCVGGECLARGYAGRADLTADKFVPDPFGEPGARLYRTGDLARVLPDGNLEFRGRVDDQVKIRGFRVELGDIEVALAGQDGVREAVMVARENQTLVGYVVPQAGVTVDVAEVRARLGRVLPEYMVPSAIVVLDAMPLTVNGKPDKRALPAPDEDAFAQAEFVAPRTSTEERIAEVWRDVLGVERVGVQDSFFDLGGDSIRAVSLVGALRAQGIDVAVRDVFAQRTVEALAELVAPRGELSEEAQRSVAPFELIDAETRGQLPDGVVDAYPLSQIQTGMVVEMLTDKGRNRYHSCALHRVPDDRPFDEAALREALRVVASRQDVLRTSFDLTSYSVPIQLVHADVRIPLAVRDLRGLSDEEHRQSLNDFFETERTDVFDLAVAPLLRVTVLLEEDGWRLAFTQFHAITEGWGHHVFLMELLNIYGQLAEGTSPAAHEAPAVRFADTVAGELASLALPEDRAYWTALVEDRTPLTLPAGWGADDELEQDLTLRVPLDDLEKPLRALASQAKASVKAVLLAAHLKVMSGLTEARHFHAGLVCDVRPEALGADRVYGMFLNTVPFPADRPIGGTWRELVERVHEQEVDLWAHRRFPLPEITRAVSSGQRLVNVVFNYQNYHVVDRSLIDVGMSAGGGATEFDLNVIAMAHGISLKTTTRVLSRANGERLVAMYRGVLAAMAADFDGDAGAVFLPAGEGAWLLDAGQGESAQVPLRSVLDRFEEQVGRTPDAAAVVHGGDVVSYAALDVRANRIAHRLRELGVGAESAVGVLLDRCTDLPAVLLGVWKAGGAYVPVDPKAPDERTRYALSDAAVSVLVTDSALVESVAGAVAAPCLLLDRESEGIDALPGTVPARVTDLDQLAYVIYTSGSTGRPKGVQTTQRGLANYLDWSVAGYLSEGGGGAPLFSSVAFDVVVTTLYAPLITGRPLHILPADADLSELGELLRAQGPYDFIKLTPSHLDLLLPQLADAGQDAGEGVVPLARTLIPGGDALSRESASRWSGLFGGARVINEYGPTEITVGNSFFPASEPFEGEILPIGRPIPGTSMYVLDGEMRLVPVGVTGEVCVGGECLARGYAGRADLTADKFVPDPYGAPGARLYRTGDLARVLPDGNLEFRGRVDDQVKIRGFRVELGDIEVALAGQDGVREAVVVTREAASGDRSLVGYVVPEPGGTVDVAAVRAGLGRLLPEYMVPSAVVALDAMPLTVNGKPDKRALPAPDEDAFAQAEFVAPRTPAEERIAEVWRDVLGVERVGVQDSFFDLGGDSIRAVSLVGALRAQGINIGVQEIFLCRTVAALAELVGDRGELTSSEQRFTAPFELVDAETRAQLPDDVVDAYPLTQNQTGMLVESLAGDGRGSYHNVEAFHVRDERPFDFGVFEEAVRVVVARHEVLRSSVSLTDFAVPLQLVREGVEVPCGWRDVSGLGEEAVRAEVLSFVEAERANAFDLAGAGSLLRVFAHAGAADGWICTLTQHHAILEGWSFYALSMEIVECYRRLRDDTGPDAYEAPPVRFADAVAAELQALESAEDREFWSGVVAGRGRFVVPSGFGESGMAEPARPVEPVRVRVELEGVREELLALAAAEDVPVKSVLLAAHVKVLAQLSQEEEFFTGLVGHCRPEVVGAERVYGMFLNTMPFLVDRSARTWRELVRQVFAREVEAWPHRHYPMPQIQRDAGRDGARLIDVLFNYIDFQQGAEPGPVSTVVSEGPNEFGLGVHARGSDHLSLSTNTRVMTRANAERLAAMYGVVLEAMATDPDGDARTTRLPAEERETIMGGSVVGSGVAASGSVHGLFEERVRSSPEAVAVVAGGVELSYGQLNERANRLAQVLRNAGVGAESLVGVCLERGADLLPSLLGVMKAGGGYVPLDPANPVERLRFMLADSGASVLVTTAELAGTVDFAGRVVVLDGADADTIAQAPAGDLVPVSEASNAAYVIYTSGSTGRPKGVVVPHSNVMRLLETTYEHFAFDESDVFALFHSFAFDVSVFEMWGALLFGGSVVVIEREVARSPEDFLDLLVEREVTVLCQTPSAFRSLTAAAAAGDRRIRQLSLRAVVFAGEKLEIPELAPWVERLGLGRTALVNMFGPTETTVYVTYHRIVRRDLEPGSGNPIGRPLNDLSIHLLDPSGNLVPMGVPGEMHVAGPAVARGYLNRPELTAERFVPDPFGGPGGRLYRTGDLAVRRPDGRLEFLGRIDDQVKIRGFRVEPGEIEVALARQESVREAVVVARENQTLVGYVVPQAGATVDVAAIRAGVGSVLPDYMVPSALVVLDALPLTPNGKLDKRALPAPDEEAFARAVFIAPRTPLEERIAGVWRDVLGVERVGVQDSFFDLGGDSIRAVTLVGALRSHGVDIRVRDVLAQRTVAGLAELAGDRAPLADRTYRSVAPFELIDEKTRAQLPSDVVDAYPLTQTQTGMLVESLAGDGRGSYHNVMAFHVRDERPFDFGVFDEAVRVVVARHEVLRSSVSLTDFAVPLQLVREGVEVPCGWRDVSGLGEEAVRAEVLSFVEAERANAFDLAGAGSLLRVFAHAGAADGWICTLTQHHAILEGWSYHALLMEVVGCYRLLRDGDGLGEYEAPPVRFADAVAAELQALESAEDREFWSGVVAGRGRFVVPSGFGGSGPVESLRVPVDLEDIREELLALAAAEDVPVKSVLLAAHVKVLAQLSQEEEFFTGLVGHCRPEVVGAERVYGMFLNTMPFPVDRSARTWRELVRQVFAREVEAWEHRHYPMPQVQRDAGGDGERLIDVLFSYTDFHQVDSGVITQAATSDPTEFRLSVHALGSRQLALTTNTRVMTRADAERLGAMYRGVLEAMAADLDGDTGAVFLPPGERSWLVDTGQGEPVEAPLRLVLDRFEEQVRRTPQATAVVHGAQLVSYAELDARANRIAHRLRELGVGCESVVGVLLDRCADVPAVLLGVWKAGGAYVPVDPQAPGERTRYALGDARVSVLVTDSAHVGSVSDAVDGPCLLLDQESESMDALPAAAPPRVTDLDLLAYVMYTSGSTGRPKGVQITHRGLANYLDWAAAGYVGDASGGAPLFSSVAFDLVVTTLFVPLLSGGPLHVLPADADLAQLGDLLRAQGPYDFIKLTPAHLDLLQLQLADAAQDTVPLASTLILGGDALSRAGAERGSTLFGGARVINEYGPTEITVGNSVFHASEPFEGEILPIGRPIPGTSMYVLDAEMRLVPVGVTGEVCVGGECLARGYAGRADLTADRFVPDPYGAPGARLYRTGDLARVLPDGNLEFRGRVDDQVKIRSFRVELGEVEVALAGQDGVGEAVVVTCEGASGDPILVGYVVPRAGATVDVAAIRAELGRELPEYMIPSAVVALEAMPLTANGKPDKRALPAPDEEAFARAVFVAPRTAAEERIAGVWREVLGRERVGVLDSFFDLGGDSIRVVALVGALRAQGIDVGVQEIFLHRTVAALTELAYDRGPLGDRAYRPVQPFELVDDEIRAELPDDVVDAYPLTQNQTGMLVESLASGGRNYHLVNSVRIRDGHPFSADALVQAVGALVARHEALRTSVDLEGHPVPIQRVHATAALPIGVVDLGPLDAREEERALQDFVRAESATPCSHDSAPMMRIAVHLCRDGSWQFTISQSHVILEGWSSHVLMAELMTLYRAHRDSTTPEPYEQAPTRFADVVAAELRALDSEEDREFWREVVTGRAKYELPPGWGSASDVPHESYSVRVPLRDLDARLRAFASGAEVPLKSVMLAAFLKAMGAFSGDSSFFVGLTTHVRPEVAGAERVHGMHLNTLPFPADLNAPTWRELVLRVFARETAAWPHRHYPMPAIQRELGDGRRLIDVYFSYQDFDRFDGSMADQSASYGFSTNEFPFSVATGDGFLSLRTNTQAVSRENMERMAEVFRAVLVSMADDPDGDALATLLPAADRVLVDRARRPRDEPLPPQDLCSLIEEQAARTPQATAVIDGARVLSYAELDAGAERLARRLRSLGIAERPAEESVVGVLLERGTQLVVSLLAVWKAGAAYLPIDPSSPRPRVIDTLRDAGVSVVVTDDALRERLPDDFGDGVVIADDDVRDPAPAPAVVKDRVRDLDRTAYVIYTSGSTGRPKGVQVTHRGLLNHVRWAVDELAARGTGGAPLFSSVAFDLVVPNLWAPLVAGQPVTVFPGTLPLDELGSHLADAAPFSFVKLTPAHLELLTAQLTAEQANSLASVVVVAGEALTRRVVDSWRKLAPHVELVNEYGPTETTVGACTFTLGDCAPAEVVPIGHALPDVRMYVLDAWGERVPVGVPGELCVGGAGVARGYVDRPGLTAERFLPDPFGVPGSRMYRTGDRVRMLADGAIDFLGRMDDQVKIRGYRVEPAEVRAALTAHEAVGEAFVLVDEPAPGERRLVAYVVPEQADEAAAPTETELRAHCTAHLPEYMVPSAFVPLERLPLNPNGKIDRTALPDPDQQLQDMGREYLAPVEPTARALADIWSTVLGRERISLDDNFFELGGHSILVIHAVAMAHQAGLPLSLFLLYQHPTLGELAAALDASTPQPAHPPVVAPPSELVPGAAEALARGHVPGAAVAVLRGGELVAVETFGALTAEGSDAVRPDTLFPVGSMSKHVTSFAVLRMADEGALDLDADVNEYLTGWRVPGSSGEPPVTLRHLLGHLSGLSLLQSKGFPRSQEPAATLLDLLQGRPPATNPPVTRELPPGSVFRKANANFSVVQQVLTDVTGEPFPELMRTLVLDPLGMRDSSFDQRHPQTSGRPVALGHTEEGAPLADGWLLRPDMAAAGLWSTAVDMARLALAVRGSRLGRPLAPLSAHRAEEMLTPHRASAYGLGTVIDSTGGEVYFGHGGEAVGYRGLTLCGLHSGTGWVALTNGPGGLHLIRALEMTDRRK</sequence>
<dbReference type="Gene3D" id="3.40.50.980">
    <property type="match status" value="10"/>
</dbReference>
<dbReference type="InterPro" id="IPR042099">
    <property type="entry name" value="ANL_N_sf"/>
</dbReference>
<feature type="domain" description="Carrier" evidence="4">
    <location>
        <begin position="3137"/>
        <end position="3211"/>
    </location>
</feature>
<dbReference type="PROSITE" id="PS50075">
    <property type="entry name" value="CARRIER"/>
    <property type="match status" value="7"/>
</dbReference>
<dbReference type="InterPro" id="IPR020845">
    <property type="entry name" value="AMP-binding_CS"/>
</dbReference>
<dbReference type="InterPro" id="IPR009081">
    <property type="entry name" value="PP-bd_ACP"/>
</dbReference>
<dbReference type="EMBL" id="CP097289">
    <property type="protein sequence ID" value="UQT55745.1"/>
    <property type="molecule type" value="Genomic_DNA"/>
</dbReference>
<dbReference type="PANTHER" id="PTHR45527:SF1">
    <property type="entry name" value="FATTY ACID SYNTHASE"/>
    <property type="match status" value="1"/>
</dbReference>
<dbReference type="SUPFAM" id="SSF52777">
    <property type="entry name" value="CoA-dependent acyltransferases"/>
    <property type="match status" value="14"/>
</dbReference>
<dbReference type="InterPro" id="IPR001242">
    <property type="entry name" value="Condensation_dom"/>
</dbReference>
<dbReference type="InterPro" id="IPR020806">
    <property type="entry name" value="PKS_PP-bd"/>
</dbReference>
<dbReference type="InterPro" id="IPR036736">
    <property type="entry name" value="ACP-like_sf"/>
</dbReference>
<dbReference type="Pfam" id="PF00550">
    <property type="entry name" value="PP-binding"/>
    <property type="match status" value="7"/>
</dbReference>
<comment type="cofactor">
    <cofactor evidence="1">
        <name>pantetheine 4'-phosphate</name>
        <dbReference type="ChEBI" id="CHEBI:47942"/>
    </cofactor>
</comment>
<dbReference type="NCBIfam" id="NF004282">
    <property type="entry name" value="PRK05691.1"/>
    <property type="match status" value="14"/>
</dbReference>
<feature type="domain" description="Carrier" evidence="4">
    <location>
        <begin position="6329"/>
        <end position="6403"/>
    </location>
</feature>
<dbReference type="Gene3D" id="3.40.710.10">
    <property type="entry name" value="DD-peptidase/beta-lactamase superfamily"/>
    <property type="match status" value="1"/>
</dbReference>
<dbReference type="PROSITE" id="PS00455">
    <property type="entry name" value="AMP_BINDING"/>
    <property type="match status" value="7"/>
</dbReference>
<dbReference type="InterPro" id="IPR006162">
    <property type="entry name" value="Ppantetheine_attach_site"/>
</dbReference>
<evidence type="ECO:0000256" key="1">
    <source>
        <dbReference type="ARBA" id="ARBA00001957"/>
    </source>
</evidence>
<dbReference type="NCBIfam" id="NF003417">
    <property type="entry name" value="PRK04813.1"/>
    <property type="match status" value="7"/>
</dbReference>
<dbReference type="InterPro" id="IPR010071">
    <property type="entry name" value="AA_adenyl_dom"/>
</dbReference>
<dbReference type="InterPro" id="IPR025110">
    <property type="entry name" value="AMP-bd_C"/>
</dbReference>
<dbReference type="PROSITE" id="PS00012">
    <property type="entry name" value="PHOSPHOPANTETHEINE"/>
    <property type="match status" value="5"/>
</dbReference>
<dbReference type="InterPro" id="IPR029058">
    <property type="entry name" value="AB_hydrolase_fold"/>
</dbReference>
<dbReference type="Pfam" id="PF00501">
    <property type="entry name" value="AMP-binding"/>
    <property type="match status" value="7"/>
</dbReference>
<dbReference type="CDD" id="cd19531">
    <property type="entry name" value="LCL_NRPS-like"/>
    <property type="match status" value="1"/>
</dbReference>
<organism evidence="5 6">
    <name type="scientific">Streptomyces durmitorensis</name>
    <dbReference type="NCBI Taxonomy" id="319947"/>
    <lineage>
        <taxon>Bacteria</taxon>
        <taxon>Bacillati</taxon>
        <taxon>Actinomycetota</taxon>
        <taxon>Actinomycetes</taxon>
        <taxon>Kitasatosporales</taxon>
        <taxon>Streptomycetaceae</taxon>
        <taxon>Streptomyces</taxon>
    </lineage>
</organism>
<dbReference type="Gene3D" id="2.30.38.10">
    <property type="entry name" value="Luciferase, Domain 3"/>
    <property type="match status" value="5"/>
</dbReference>
<dbReference type="Gene3D" id="3.30.559.10">
    <property type="entry name" value="Chloramphenicol acetyltransferase-like domain"/>
    <property type="match status" value="7"/>
</dbReference>
<dbReference type="InterPro" id="IPR023213">
    <property type="entry name" value="CAT-like_dom_sf"/>
</dbReference>
<dbReference type="SUPFAM" id="SSF56801">
    <property type="entry name" value="Acetyl-CoA synthetase-like"/>
    <property type="match status" value="7"/>
</dbReference>
<dbReference type="Gene3D" id="3.30.559.30">
    <property type="entry name" value="Nonribosomal peptide synthetase, condensation domain"/>
    <property type="match status" value="7"/>
</dbReference>
<dbReference type="Pfam" id="PF00668">
    <property type="entry name" value="Condensation"/>
    <property type="match status" value="7"/>
</dbReference>
<feature type="domain" description="Carrier" evidence="4">
    <location>
        <begin position="2080"/>
        <end position="2154"/>
    </location>
</feature>
<feature type="domain" description="Carrier" evidence="4">
    <location>
        <begin position="1018"/>
        <end position="1092"/>
    </location>
</feature>
<dbReference type="Gene3D" id="3.40.50.1820">
    <property type="entry name" value="alpha/beta hydrolase"/>
    <property type="match status" value="1"/>
</dbReference>
<evidence type="ECO:0000313" key="6">
    <source>
        <dbReference type="Proteomes" id="UP000829992"/>
    </source>
</evidence>